<evidence type="ECO:0000313" key="1">
    <source>
        <dbReference type="EMBL" id="JAH09666.1"/>
    </source>
</evidence>
<protein>
    <submittedName>
        <fullName evidence="1">Uncharacterized protein</fullName>
    </submittedName>
</protein>
<sequence>MNLNTFFTGGREKRN</sequence>
<reference evidence="1" key="1">
    <citation type="submission" date="2014-11" db="EMBL/GenBank/DDBJ databases">
        <authorList>
            <person name="Amaro Gonzalez C."/>
        </authorList>
    </citation>
    <scope>NUCLEOTIDE SEQUENCE</scope>
</reference>
<proteinExistence type="predicted"/>
<name>A0A0E9PYF5_ANGAN</name>
<dbReference type="EMBL" id="GBXM01098911">
    <property type="protein sequence ID" value="JAH09666.1"/>
    <property type="molecule type" value="Transcribed_RNA"/>
</dbReference>
<organism evidence="1">
    <name type="scientific">Anguilla anguilla</name>
    <name type="common">European freshwater eel</name>
    <name type="synonym">Muraena anguilla</name>
    <dbReference type="NCBI Taxonomy" id="7936"/>
    <lineage>
        <taxon>Eukaryota</taxon>
        <taxon>Metazoa</taxon>
        <taxon>Chordata</taxon>
        <taxon>Craniata</taxon>
        <taxon>Vertebrata</taxon>
        <taxon>Euteleostomi</taxon>
        <taxon>Actinopterygii</taxon>
        <taxon>Neopterygii</taxon>
        <taxon>Teleostei</taxon>
        <taxon>Anguilliformes</taxon>
        <taxon>Anguillidae</taxon>
        <taxon>Anguilla</taxon>
    </lineage>
</organism>
<reference evidence="1" key="2">
    <citation type="journal article" date="2015" name="Fish Shellfish Immunol.">
        <title>Early steps in the European eel (Anguilla anguilla)-Vibrio vulnificus interaction in the gills: Role of the RtxA13 toxin.</title>
        <authorList>
            <person name="Callol A."/>
            <person name="Pajuelo D."/>
            <person name="Ebbesson L."/>
            <person name="Teles M."/>
            <person name="MacKenzie S."/>
            <person name="Amaro C."/>
        </authorList>
    </citation>
    <scope>NUCLEOTIDE SEQUENCE</scope>
</reference>
<accession>A0A0E9PYF5</accession>